<proteinExistence type="predicted"/>
<dbReference type="AlphaFoldDB" id="W1P1K8"/>
<accession>W1P1K8</accession>
<evidence type="ECO:0000313" key="2">
    <source>
        <dbReference type="Proteomes" id="UP000017836"/>
    </source>
</evidence>
<dbReference type="EMBL" id="KI394805">
    <property type="protein sequence ID" value="ERN00835.1"/>
    <property type="molecule type" value="Genomic_DNA"/>
</dbReference>
<evidence type="ECO:0000313" key="1">
    <source>
        <dbReference type="EMBL" id="ERN00835.1"/>
    </source>
</evidence>
<sequence length="112" mass="13314">MKVPCFYRRVYSNNMKKQRSILFSDNIERGGIIGFHPSYPRVLYQGISIRISFSTTFHHFRNKFPFLQNHVLLNLLNHHNSHRIDIRKIKGRPMRRVTLPGCTTVHQMIHLS</sequence>
<keyword evidence="2" id="KW-1185">Reference proteome</keyword>
<dbReference type="Gramene" id="ERN00835">
    <property type="protein sequence ID" value="ERN00835"/>
    <property type="gene ID" value="AMTR_s00103p00071300"/>
</dbReference>
<organism evidence="1 2">
    <name type="scientific">Amborella trichopoda</name>
    <dbReference type="NCBI Taxonomy" id="13333"/>
    <lineage>
        <taxon>Eukaryota</taxon>
        <taxon>Viridiplantae</taxon>
        <taxon>Streptophyta</taxon>
        <taxon>Embryophyta</taxon>
        <taxon>Tracheophyta</taxon>
        <taxon>Spermatophyta</taxon>
        <taxon>Magnoliopsida</taxon>
        <taxon>Amborellales</taxon>
        <taxon>Amborellaceae</taxon>
        <taxon>Amborella</taxon>
    </lineage>
</organism>
<dbReference type="HOGENOM" id="CLU_2149247_0_0_1"/>
<reference evidence="2" key="1">
    <citation type="journal article" date="2013" name="Science">
        <title>The Amborella genome and the evolution of flowering plants.</title>
        <authorList>
            <consortium name="Amborella Genome Project"/>
        </authorList>
    </citation>
    <scope>NUCLEOTIDE SEQUENCE [LARGE SCALE GENOMIC DNA]</scope>
</reference>
<name>W1P1K8_AMBTC</name>
<dbReference type="Proteomes" id="UP000017836">
    <property type="component" value="Unassembled WGS sequence"/>
</dbReference>
<gene>
    <name evidence="1" type="ORF">AMTR_s00103p00071300</name>
</gene>
<protein>
    <submittedName>
        <fullName evidence="1">Uncharacterized protein</fullName>
    </submittedName>
</protein>